<evidence type="ECO:0000313" key="2">
    <source>
        <dbReference type="Proteomes" id="UP000324222"/>
    </source>
</evidence>
<accession>A0A5B7EZ37</accession>
<evidence type="ECO:0000313" key="1">
    <source>
        <dbReference type="EMBL" id="MPC39502.1"/>
    </source>
</evidence>
<proteinExistence type="predicted"/>
<gene>
    <name evidence="1" type="ORF">E2C01_033039</name>
</gene>
<organism evidence="1 2">
    <name type="scientific">Portunus trituberculatus</name>
    <name type="common">Swimming crab</name>
    <name type="synonym">Neptunus trituberculatus</name>
    <dbReference type="NCBI Taxonomy" id="210409"/>
    <lineage>
        <taxon>Eukaryota</taxon>
        <taxon>Metazoa</taxon>
        <taxon>Ecdysozoa</taxon>
        <taxon>Arthropoda</taxon>
        <taxon>Crustacea</taxon>
        <taxon>Multicrustacea</taxon>
        <taxon>Malacostraca</taxon>
        <taxon>Eumalacostraca</taxon>
        <taxon>Eucarida</taxon>
        <taxon>Decapoda</taxon>
        <taxon>Pleocyemata</taxon>
        <taxon>Brachyura</taxon>
        <taxon>Eubrachyura</taxon>
        <taxon>Portunoidea</taxon>
        <taxon>Portunidae</taxon>
        <taxon>Portuninae</taxon>
        <taxon>Portunus</taxon>
    </lineage>
</organism>
<dbReference type="Proteomes" id="UP000324222">
    <property type="component" value="Unassembled WGS sequence"/>
</dbReference>
<keyword evidence="2" id="KW-1185">Reference proteome</keyword>
<comment type="caution">
    <text evidence="1">The sequence shown here is derived from an EMBL/GenBank/DDBJ whole genome shotgun (WGS) entry which is preliminary data.</text>
</comment>
<protein>
    <submittedName>
        <fullName evidence="1">Uncharacterized protein</fullName>
    </submittedName>
</protein>
<reference evidence="1 2" key="1">
    <citation type="submission" date="2019-05" db="EMBL/GenBank/DDBJ databases">
        <title>Another draft genome of Portunus trituberculatus and its Hox gene families provides insights of decapod evolution.</title>
        <authorList>
            <person name="Jeong J.-H."/>
            <person name="Song I."/>
            <person name="Kim S."/>
            <person name="Choi T."/>
            <person name="Kim D."/>
            <person name="Ryu S."/>
            <person name="Kim W."/>
        </authorList>
    </citation>
    <scope>NUCLEOTIDE SEQUENCE [LARGE SCALE GENOMIC DNA]</scope>
    <source>
        <tissue evidence="1">Muscle</tissue>
    </source>
</reference>
<sequence length="37" mass="4213">MNMKMRHGAQGVKWSVCRKTVLNTRLVVSVVLEKLLS</sequence>
<dbReference type="AlphaFoldDB" id="A0A5B7EZ37"/>
<dbReference type="EMBL" id="VSRR010004383">
    <property type="protein sequence ID" value="MPC39502.1"/>
    <property type="molecule type" value="Genomic_DNA"/>
</dbReference>
<name>A0A5B7EZ37_PORTR</name>